<evidence type="ECO:0000256" key="4">
    <source>
        <dbReference type="ARBA" id="ARBA00022989"/>
    </source>
</evidence>
<keyword evidence="4 9" id="KW-1133">Transmembrane helix</keyword>
<dbReference type="PROSITE" id="PS50262">
    <property type="entry name" value="G_PROTEIN_RECEP_F1_2"/>
    <property type="match status" value="1"/>
</dbReference>
<dbReference type="GO" id="GO:0005886">
    <property type="term" value="C:plasma membrane"/>
    <property type="evidence" value="ECO:0007669"/>
    <property type="project" value="UniProtKB-SubCell"/>
</dbReference>
<keyword evidence="12" id="KW-1185">Reference proteome</keyword>
<comment type="caution">
    <text evidence="11">The sequence shown here is derived from an EMBL/GenBank/DDBJ whole genome shotgun (WGS) entry which is preliminary data.</text>
</comment>
<feature type="transmembrane region" description="Helical" evidence="9">
    <location>
        <begin position="93"/>
        <end position="120"/>
    </location>
</feature>
<accession>A0A814LSY7</accession>
<keyword evidence="8" id="KW-0807">Transducer</keyword>
<dbReference type="PANTHER" id="PTHR24228">
    <property type="entry name" value="B2 BRADYKININ RECEPTOR/ANGIOTENSIN II RECEPTOR"/>
    <property type="match status" value="1"/>
</dbReference>
<keyword evidence="7" id="KW-0675">Receptor</keyword>
<dbReference type="Proteomes" id="UP000663832">
    <property type="component" value="Unassembled WGS sequence"/>
</dbReference>
<evidence type="ECO:0000313" key="12">
    <source>
        <dbReference type="Proteomes" id="UP000663832"/>
    </source>
</evidence>
<feature type="transmembrane region" description="Helical" evidence="9">
    <location>
        <begin position="219"/>
        <end position="242"/>
    </location>
</feature>
<dbReference type="Pfam" id="PF00001">
    <property type="entry name" value="7tm_1"/>
    <property type="match status" value="1"/>
</dbReference>
<dbReference type="AlphaFoldDB" id="A0A814LSY7"/>
<evidence type="ECO:0000259" key="10">
    <source>
        <dbReference type="PROSITE" id="PS50262"/>
    </source>
</evidence>
<reference evidence="11" key="1">
    <citation type="submission" date="2021-02" db="EMBL/GenBank/DDBJ databases">
        <authorList>
            <person name="Nowell W R."/>
        </authorList>
    </citation>
    <scope>NUCLEOTIDE SEQUENCE</scope>
</reference>
<dbReference type="GO" id="GO:0004930">
    <property type="term" value="F:G protein-coupled receptor activity"/>
    <property type="evidence" value="ECO:0007669"/>
    <property type="project" value="UniProtKB-KW"/>
</dbReference>
<organism evidence="11 12">
    <name type="scientific">Adineta steineri</name>
    <dbReference type="NCBI Taxonomy" id="433720"/>
    <lineage>
        <taxon>Eukaryota</taxon>
        <taxon>Metazoa</taxon>
        <taxon>Spiralia</taxon>
        <taxon>Gnathifera</taxon>
        <taxon>Rotifera</taxon>
        <taxon>Eurotatoria</taxon>
        <taxon>Bdelloidea</taxon>
        <taxon>Adinetida</taxon>
        <taxon>Adinetidae</taxon>
        <taxon>Adineta</taxon>
    </lineage>
</organism>
<dbReference type="PANTHER" id="PTHR24228:SF59">
    <property type="entry name" value="NEUROPEPTIDE RECEPTOR 15"/>
    <property type="match status" value="1"/>
</dbReference>
<evidence type="ECO:0000256" key="6">
    <source>
        <dbReference type="ARBA" id="ARBA00023136"/>
    </source>
</evidence>
<evidence type="ECO:0000256" key="9">
    <source>
        <dbReference type="SAM" id="Phobius"/>
    </source>
</evidence>
<dbReference type="SUPFAM" id="SSF81321">
    <property type="entry name" value="Family A G protein-coupled receptor-like"/>
    <property type="match status" value="1"/>
</dbReference>
<dbReference type="InterPro" id="IPR000276">
    <property type="entry name" value="GPCR_Rhodpsn"/>
</dbReference>
<dbReference type="OrthoDB" id="10040522at2759"/>
<dbReference type="EMBL" id="CAJNOM010000111">
    <property type="protein sequence ID" value="CAF1069329.1"/>
    <property type="molecule type" value="Genomic_DNA"/>
</dbReference>
<feature type="transmembrane region" description="Helical" evidence="9">
    <location>
        <begin position="54"/>
        <end position="78"/>
    </location>
</feature>
<evidence type="ECO:0000256" key="2">
    <source>
        <dbReference type="ARBA" id="ARBA00022475"/>
    </source>
</evidence>
<gene>
    <name evidence="11" type="ORF">QVE165_LOCUS18598</name>
</gene>
<dbReference type="InterPro" id="IPR017452">
    <property type="entry name" value="GPCR_Rhodpsn_7TM"/>
</dbReference>
<feature type="transmembrane region" description="Helical" evidence="9">
    <location>
        <begin position="172"/>
        <end position="199"/>
    </location>
</feature>
<keyword evidence="5" id="KW-0297">G-protein coupled receptor</keyword>
<evidence type="ECO:0000256" key="5">
    <source>
        <dbReference type="ARBA" id="ARBA00023040"/>
    </source>
</evidence>
<feature type="transmembrane region" description="Helical" evidence="9">
    <location>
        <begin position="132"/>
        <end position="152"/>
    </location>
</feature>
<feature type="domain" description="G-protein coupled receptors family 1 profile" evidence="10">
    <location>
        <begin position="34"/>
        <end position="273"/>
    </location>
</feature>
<evidence type="ECO:0000313" key="11">
    <source>
        <dbReference type="EMBL" id="CAF1069329.1"/>
    </source>
</evidence>
<dbReference type="PRINTS" id="PR00237">
    <property type="entry name" value="GPCRRHODOPSN"/>
</dbReference>
<evidence type="ECO:0000256" key="8">
    <source>
        <dbReference type="ARBA" id="ARBA00023224"/>
    </source>
</evidence>
<keyword evidence="6 9" id="KW-0472">Membrane</keyword>
<evidence type="ECO:0000256" key="3">
    <source>
        <dbReference type="ARBA" id="ARBA00022692"/>
    </source>
</evidence>
<evidence type="ECO:0000256" key="1">
    <source>
        <dbReference type="ARBA" id="ARBA00004651"/>
    </source>
</evidence>
<dbReference type="SMART" id="SM01381">
    <property type="entry name" value="7TM_GPCR_Srsx"/>
    <property type="match status" value="1"/>
</dbReference>
<feature type="transmembrane region" description="Helical" evidence="9">
    <location>
        <begin position="254"/>
        <end position="277"/>
    </location>
</feature>
<keyword evidence="2" id="KW-1003">Cell membrane</keyword>
<comment type="subcellular location">
    <subcellularLocation>
        <location evidence="1">Cell membrane</location>
        <topology evidence="1">Multi-pass membrane protein</topology>
    </subcellularLocation>
</comment>
<dbReference type="Gene3D" id="1.20.1070.10">
    <property type="entry name" value="Rhodopsin 7-helix transmembrane proteins"/>
    <property type="match status" value="1"/>
</dbReference>
<evidence type="ECO:0000256" key="7">
    <source>
        <dbReference type="ARBA" id="ARBA00023170"/>
    </source>
</evidence>
<feature type="transmembrane region" description="Helical" evidence="9">
    <location>
        <begin position="17"/>
        <end position="42"/>
    </location>
</feature>
<sequence length="333" mass="38348">MTTNTSGMQLNSINTDLYVSMTVCISSVIISTIACLLIITLIIITRNLHSSTNLLVSSTCLSTLFYLVISTMNAFIFYTSSSSTDWSCRIRGYLYYFSLSIVIYSYMIQAVSRLFWTVLYKHRYLLSMKCHIYLIIFKICISFLLPLSTIITKDIVYRPFELCLVPMKYTFHIFYLLTIGFIIPIVIITIIYGIIYYHIVHATANFRQTLHGTKRDVKLARNILILLGIFLFGGFPTVLYIIVSNTVESAPNVLFLIAITTPSVAIAIEKIMTIVLNRDIRQVFKLRWLKWFSYCKTPTNRVQPITYTNNRIINPTNTQKSQQNKTKTLNTRT</sequence>
<name>A0A814LSY7_9BILA</name>
<proteinExistence type="predicted"/>
<keyword evidence="3 9" id="KW-0812">Transmembrane</keyword>
<protein>
    <recommendedName>
        <fullName evidence="10">G-protein coupled receptors family 1 profile domain-containing protein</fullName>
    </recommendedName>
</protein>